<feature type="domain" description="Yeast cell wall synthesis Kre9/Knh1-like N-terminal" evidence="3">
    <location>
        <begin position="30"/>
        <end position="110"/>
    </location>
</feature>
<reference evidence="4 5" key="1">
    <citation type="submission" date="2015-04" db="EMBL/GenBank/DDBJ databases">
        <title>Complete genome sequence of Schizopora paradoxa KUC8140, a cosmopolitan wood degrader in East Asia.</title>
        <authorList>
            <consortium name="DOE Joint Genome Institute"/>
            <person name="Min B."/>
            <person name="Park H."/>
            <person name="Jang Y."/>
            <person name="Kim J.-J."/>
            <person name="Kim K.H."/>
            <person name="Pangilinan J."/>
            <person name="Lipzen A."/>
            <person name="Riley R."/>
            <person name="Grigoriev I.V."/>
            <person name="Spatafora J.W."/>
            <person name="Choi I.-G."/>
        </authorList>
    </citation>
    <scope>NUCLEOTIDE SEQUENCE [LARGE SCALE GENOMIC DNA]</scope>
    <source>
        <strain evidence="4 5">KUC8140</strain>
    </source>
</reference>
<sequence>MMLSRLLSVALTCAIPLVSALTITVPSNLTSAGPATISWTAVAGDPQSFSIFLTNADFHNTFGIANNVPTGAMTISLTLPVVPVGDGYTVQFTNVGNQSDVFAETPTFAIGATVSTSASSSSTSSIPATAYVFLP</sequence>
<feature type="chain" id="PRO_5005201842" description="Yeast cell wall synthesis Kre9/Knh1-like N-terminal domain-containing protein" evidence="2">
    <location>
        <begin position="21"/>
        <end position="135"/>
    </location>
</feature>
<feature type="signal peptide" evidence="2">
    <location>
        <begin position="1"/>
        <end position="20"/>
    </location>
</feature>
<dbReference type="EMBL" id="KQ086061">
    <property type="protein sequence ID" value="KLO09252.1"/>
    <property type="molecule type" value="Genomic_DNA"/>
</dbReference>
<dbReference type="AlphaFoldDB" id="A0A0H2RCL5"/>
<dbReference type="InterPro" id="IPR018466">
    <property type="entry name" value="Kre9/Knh1-like_N"/>
</dbReference>
<dbReference type="Pfam" id="PF10342">
    <property type="entry name" value="Kre9_KNH"/>
    <property type="match status" value="1"/>
</dbReference>
<keyword evidence="5" id="KW-1185">Reference proteome</keyword>
<accession>A0A0H2RCL5</accession>
<dbReference type="OrthoDB" id="5420143at2759"/>
<dbReference type="InParanoid" id="A0A0H2RCL5"/>
<protein>
    <recommendedName>
        <fullName evidence="3">Yeast cell wall synthesis Kre9/Knh1-like N-terminal domain-containing protein</fullName>
    </recommendedName>
</protein>
<dbReference type="InterPro" id="IPR052479">
    <property type="entry name" value="GPI-anchor_Adhesion_Reg"/>
</dbReference>
<dbReference type="PANTHER" id="PTHR35185:SF1">
    <property type="entry name" value="UPF0619 GPI-ANCHORED MEMBRANE PROTEIN C1322.10"/>
    <property type="match status" value="1"/>
</dbReference>
<dbReference type="Proteomes" id="UP000053477">
    <property type="component" value="Unassembled WGS sequence"/>
</dbReference>
<evidence type="ECO:0000256" key="1">
    <source>
        <dbReference type="ARBA" id="ARBA00022729"/>
    </source>
</evidence>
<name>A0A0H2RCL5_9AGAM</name>
<proteinExistence type="predicted"/>
<organism evidence="4 5">
    <name type="scientific">Schizopora paradoxa</name>
    <dbReference type="NCBI Taxonomy" id="27342"/>
    <lineage>
        <taxon>Eukaryota</taxon>
        <taxon>Fungi</taxon>
        <taxon>Dikarya</taxon>
        <taxon>Basidiomycota</taxon>
        <taxon>Agaricomycotina</taxon>
        <taxon>Agaricomycetes</taxon>
        <taxon>Hymenochaetales</taxon>
        <taxon>Schizoporaceae</taxon>
        <taxon>Schizopora</taxon>
    </lineage>
</organism>
<dbReference type="PANTHER" id="PTHR35185">
    <property type="entry name" value="SERINE/THREONINE-RICH PROTEIN ADG2-RELATED"/>
    <property type="match status" value="1"/>
</dbReference>
<evidence type="ECO:0000256" key="2">
    <source>
        <dbReference type="SAM" id="SignalP"/>
    </source>
</evidence>
<keyword evidence="1 2" id="KW-0732">Signal</keyword>
<evidence type="ECO:0000313" key="4">
    <source>
        <dbReference type="EMBL" id="KLO09252.1"/>
    </source>
</evidence>
<gene>
    <name evidence="4" type="ORF">SCHPADRAFT_573309</name>
</gene>
<evidence type="ECO:0000313" key="5">
    <source>
        <dbReference type="Proteomes" id="UP000053477"/>
    </source>
</evidence>
<evidence type="ECO:0000259" key="3">
    <source>
        <dbReference type="Pfam" id="PF10342"/>
    </source>
</evidence>